<comment type="subcellular location">
    <subcellularLocation>
        <location evidence="1">Nucleus</location>
    </subcellularLocation>
</comment>
<keyword evidence="4 9" id="KW-0863">Zinc-finger</keyword>
<accession>A0A8T2NSM8</accession>
<feature type="compositionally biased region" description="Basic and acidic residues" evidence="10">
    <location>
        <begin position="861"/>
        <end position="874"/>
    </location>
</feature>
<dbReference type="PANTHER" id="PTHR24391">
    <property type="entry name" value="HISTONE H4 TRANSCRIPTION FACTOR-RELATED"/>
    <property type="match status" value="1"/>
</dbReference>
<dbReference type="InterPro" id="IPR036236">
    <property type="entry name" value="Znf_C2H2_sf"/>
</dbReference>
<evidence type="ECO:0000256" key="9">
    <source>
        <dbReference type="PROSITE-ProRule" id="PRU00042"/>
    </source>
</evidence>
<keyword evidence="8" id="KW-0539">Nucleus</keyword>
<keyword evidence="3" id="KW-0677">Repeat</keyword>
<feature type="region of interest" description="Disordered" evidence="10">
    <location>
        <begin position="469"/>
        <end position="544"/>
    </location>
</feature>
<dbReference type="GO" id="GO:0000122">
    <property type="term" value="P:negative regulation of transcription by RNA polymerase II"/>
    <property type="evidence" value="ECO:0007669"/>
    <property type="project" value="UniProtKB-ARBA"/>
</dbReference>
<feature type="compositionally biased region" description="Polar residues" evidence="10">
    <location>
        <begin position="527"/>
        <end position="537"/>
    </location>
</feature>
<feature type="compositionally biased region" description="Polar residues" evidence="10">
    <location>
        <begin position="44"/>
        <end position="56"/>
    </location>
</feature>
<evidence type="ECO:0000256" key="10">
    <source>
        <dbReference type="SAM" id="MobiDB-lite"/>
    </source>
</evidence>
<feature type="compositionally biased region" description="Gly residues" evidence="10">
    <location>
        <begin position="832"/>
        <end position="843"/>
    </location>
</feature>
<dbReference type="Gene3D" id="3.30.160.60">
    <property type="entry name" value="Classic Zinc Finger"/>
    <property type="match status" value="2"/>
</dbReference>
<feature type="region of interest" description="Disordered" evidence="10">
    <location>
        <begin position="141"/>
        <end position="162"/>
    </location>
</feature>
<dbReference type="SMART" id="SM00355">
    <property type="entry name" value="ZnF_C2H2"/>
    <property type="match status" value="4"/>
</dbReference>
<reference evidence="12" key="1">
    <citation type="thesis" date="2021" institute="BYU ScholarsArchive" country="Provo, UT, USA">
        <title>Applications of and Algorithms for Genome Assembly and Genomic Analyses with an Emphasis on Marine Teleosts.</title>
        <authorList>
            <person name="Pickett B.D."/>
        </authorList>
    </citation>
    <scope>NUCLEOTIDE SEQUENCE</scope>
    <source>
        <strain evidence="12">HI-2016</strain>
    </source>
</reference>
<dbReference type="GO" id="GO:0000978">
    <property type="term" value="F:RNA polymerase II cis-regulatory region sequence-specific DNA binding"/>
    <property type="evidence" value="ECO:0007669"/>
    <property type="project" value="TreeGrafter"/>
</dbReference>
<feature type="region of interest" description="Disordered" evidence="10">
    <location>
        <begin position="286"/>
        <end position="309"/>
    </location>
</feature>
<evidence type="ECO:0000313" key="13">
    <source>
        <dbReference type="Proteomes" id="UP000824540"/>
    </source>
</evidence>
<gene>
    <name evidence="12" type="ORF">JZ751_021188</name>
</gene>
<organism evidence="12 13">
    <name type="scientific">Albula glossodonta</name>
    <name type="common">roundjaw bonefish</name>
    <dbReference type="NCBI Taxonomy" id="121402"/>
    <lineage>
        <taxon>Eukaryota</taxon>
        <taxon>Metazoa</taxon>
        <taxon>Chordata</taxon>
        <taxon>Craniata</taxon>
        <taxon>Vertebrata</taxon>
        <taxon>Euteleostomi</taxon>
        <taxon>Actinopterygii</taxon>
        <taxon>Neopterygii</taxon>
        <taxon>Teleostei</taxon>
        <taxon>Albuliformes</taxon>
        <taxon>Albulidae</taxon>
        <taxon>Albula</taxon>
    </lineage>
</organism>
<keyword evidence="2" id="KW-0479">Metal-binding</keyword>
<dbReference type="GO" id="GO:0008270">
    <property type="term" value="F:zinc ion binding"/>
    <property type="evidence" value="ECO:0007669"/>
    <property type="project" value="UniProtKB-KW"/>
</dbReference>
<dbReference type="OrthoDB" id="427030at2759"/>
<feature type="compositionally biased region" description="Polar residues" evidence="10">
    <location>
        <begin position="572"/>
        <end position="594"/>
    </location>
</feature>
<evidence type="ECO:0000256" key="6">
    <source>
        <dbReference type="ARBA" id="ARBA00023125"/>
    </source>
</evidence>
<dbReference type="FunFam" id="3.30.160.60:FF:000013">
    <property type="entry name" value="Putative zinc finger E-box-binding homeobox 2"/>
    <property type="match status" value="1"/>
</dbReference>
<keyword evidence="6" id="KW-0238">DNA-binding</keyword>
<dbReference type="PROSITE" id="PS50157">
    <property type="entry name" value="ZINC_FINGER_C2H2_2"/>
    <property type="match status" value="2"/>
</dbReference>
<evidence type="ECO:0000256" key="7">
    <source>
        <dbReference type="ARBA" id="ARBA00023155"/>
    </source>
</evidence>
<evidence type="ECO:0000256" key="4">
    <source>
        <dbReference type="ARBA" id="ARBA00022771"/>
    </source>
</evidence>
<comment type="caution">
    <text evidence="12">The sequence shown here is derived from an EMBL/GenBank/DDBJ whole genome shotgun (WGS) entry which is preliminary data.</text>
</comment>
<evidence type="ECO:0000256" key="2">
    <source>
        <dbReference type="ARBA" id="ARBA00022723"/>
    </source>
</evidence>
<feature type="compositionally biased region" description="Polar residues" evidence="10">
    <location>
        <begin position="323"/>
        <end position="341"/>
    </location>
</feature>
<keyword evidence="5" id="KW-0862">Zinc</keyword>
<dbReference type="InterPro" id="IPR051574">
    <property type="entry name" value="ZnF_E-box_Homeobox"/>
</dbReference>
<feature type="region of interest" description="Disordered" evidence="10">
    <location>
        <begin position="1"/>
        <end position="94"/>
    </location>
</feature>
<feature type="domain" description="C2H2-type" evidence="11">
    <location>
        <begin position="753"/>
        <end position="780"/>
    </location>
</feature>
<dbReference type="GO" id="GO:0005634">
    <property type="term" value="C:nucleus"/>
    <property type="evidence" value="ECO:0007669"/>
    <property type="project" value="UniProtKB-SubCell"/>
</dbReference>
<evidence type="ECO:0000313" key="12">
    <source>
        <dbReference type="EMBL" id="KAG9340632.1"/>
    </source>
</evidence>
<dbReference type="InterPro" id="IPR013087">
    <property type="entry name" value="Znf_C2H2_type"/>
</dbReference>
<feature type="domain" description="C2H2-type" evidence="11">
    <location>
        <begin position="167"/>
        <end position="195"/>
    </location>
</feature>
<dbReference type="PANTHER" id="PTHR24391:SF28">
    <property type="entry name" value="ZINC FINGER E-BOX-BINDING HOMEOBOX 2"/>
    <property type="match status" value="1"/>
</dbReference>
<feature type="region of interest" description="Disordered" evidence="10">
    <location>
        <begin position="774"/>
        <end position="910"/>
    </location>
</feature>
<feature type="region of interest" description="Disordered" evidence="10">
    <location>
        <begin position="322"/>
        <end position="343"/>
    </location>
</feature>
<feature type="compositionally biased region" description="Basic and acidic residues" evidence="10">
    <location>
        <begin position="603"/>
        <end position="612"/>
    </location>
</feature>
<dbReference type="FunFam" id="3.30.160.60:FF:000744">
    <property type="entry name" value="zinc finger E-box-binding homeobox 1"/>
    <property type="match status" value="1"/>
</dbReference>
<feature type="compositionally biased region" description="Basic and acidic residues" evidence="10">
    <location>
        <begin position="620"/>
        <end position="629"/>
    </location>
</feature>
<protein>
    <recommendedName>
        <fullName evidence="11">C2H2-type domain-containing protein</fullName>
    </recommendedName>
</protein>
<dbReference type="EMBL" id="JAFBMS010000041">
    <property type="protein sequence ID" value="KAG9340632.1"/>
    <property type="molecule type" value="Genomic_DNA"/>
</dbReference>
<evidence type="ECO:0000256" key="1">
    <source>
        <dbReference type="ARBA" id="ARBA00004123"/>
    </source>
</evidence>
<keyword evidence="13" id="KW-1185">Reference proteome</keyword>
<dbReference type="Pfam" id="PF00096">
    <property type="entry name" value="zf-C2H2"/>
    <property type="match status" value="1"/>
</dbReference>
<feature type="region of interest" description="Disordered" evidence="10">
    <location>
        <begin position="572"/>
        <end position="645"/>
    </location>
</feature>
<evidence type="ECO:0000259" key="11">
    <source>
        <dbReference type="PROSITE" id="PS50157"/>
    </source>
</evidence>
<name>A0A8T2NSM8_9TELE</name>
<proteinExistence type="predicted"/>
<dbReference type="PROSITE" id="PS00028">
    <property type="entry name" value="ZINC_FINGER_C2H2_1"/>
    <property type="match status" value="2"/>
</dbReference>
<sequence length="910" mass="97913">MSAPQPPRRGQSAGMDIEKLSVLGSEGEDEGVLWGMEAQDSQDKTSLTASEGTDSGSPAPCTRSHSLSPSDIIAPGEREDGRGSLMIYGQGEDPRGLEDLAHDFLMQLRQASGGHPEHLAHNGTAAIYRSAPTHSELRPGCWSPGTHVSPDRQEGSPSSPDTMRALQSCPFCQRSYRRDAALREHIRFCHERDSGHLICPLCGIQRSTMPWRTGSSNVCSVEKPSNTSTTSKNTFAFTAPYECTNCKKRFSHSGSYSSHLSSKKCLSGAGGGGGGGMLNGQMYSTYLNSSSPSSPPVGGGRNSGKGSPFFFQTAAVQPELTAMESSGPQHPSSPLAQSQKPQRLWEPTPEFYRSEIFKNTTLLPYLHSGEKFEHVLQEMLRRGVQEEGLPLGVEDVVGRGSRGVVKGSPNGCVAGERAGPGEPLAGGVTCRWCSQLFPSPAVLLQHERYLCKMNQDAVEVLEGPRAKDSVPLNFSRPNLQAHQPHKANGFSGDRSPLRRASWPPLPHPSMRSPLPLRPDSLGPHPLWSSQEATSPAHPTSPFLEIPASPFLEKRRGLPKGFSSPLCLDLSVSASPPNRPTPSCGTPSSAGSQNEPLDLSLPKQRWDPEDERGCNGTSPPMERKESEGQGRRVAPPPLQRPGAYPGTPLFRGSMYSAFPLFNPIMPTGLGGSGHQDSLSSLPPSHGAGFLTPMSYMLESDTESFLKRFHQERQAFMSEAMSRGCLDYLPLMEDGAEGEGGAGRKRLKKTDEGLYACDICDKTFQKSSSLLRHKYEHTGRHQAQPRGLDLGPGPRGVGLGPEGAPPRFFSDSSLDGGMREEEEERTRSAERGEGLGVGGGRGGASLRGERGSEDGSEGSGAERGLEQDDQSTDRQGDISFHPTEMQQRNGEHSTGYCQLGQTAGDKRTEAAV</sequence>
<dbReference type="Proteomes" id="UP000824540">
    <property type="component" value="Unassembled WGS sequence"/>
</dbReference>
<dbReference type="GO" id="GO:0000981">
    <property type="term" value="F:DNA-binding transcription factor activity, RNA polymerase II-specific"/>
    <property type="evidence" value="ECO:0007669"/>
    <property type="project" value="TreeGrafter"/>
</dbReference>
<evidence type="ECO:0000256" key="5">
    <source>
        <dbReference type="ARBA" id="ARBA00022833"/>
    </source>
</evidence>
<evidence type="ECO:0000256" key="3">
    <source>
        <dbReference type="ARBA" id="ARBA00022737"/>
    </source>
</evidence>
<evidence type="ECO:0000256" key="8">
    <source>
        <dbReference type="ARBA" id="ARBA00023242"/>
    </source>
</evidence>
<feature type="compositionally biased region" description="Basic and acidic residues" evidence="10">
    <location>
        <begin position="822"/>
        <end position="831"/>
    </location>
</feature>
<keyword evidence="7" id="KW-0371">Homeobox</keyword>
<dbReference type="SUPFAM" id="SSF57667">
    <property type="entry name" value="beta-beta-alpha zinc fingers"/>
    <property type="match status" value="1"/>
</dbReference>
<dbReference type="AlphaFoldDB" id="A0A8T2NSM8"/>